<reference evidence="1 2" key="1">
    <citation type="journal article" date="2023" name="Hortic Res">
        <title>Pangenome of water caltrop reveals structural variations and asymmetric subgenome divergence after allopolyploidization.</title>
        <authorList>
            <person name="Zhang X."/>
            <person name="Chen Y."/>
            <person name="Wang L."/>
            <person name="Yuan Y."/>
            <person name="Fang M."/>
            <person name="Shi L."/>
            <person name="Lu R."/>
            <person name="Comes H.P."/>
            <person name="Ma Y."/>
            <person name="Chen Y."/>
            <person name="Huang G."/>
            <person name="Zhou Y."/>
            <person name="Zheng Z."/>
            <person name="Qiu Y."/>
        </authorList>
    </citation>
    <scope>NUCLEOTIDE SEQUENCE [LARGE SCALE GENOMIC DNA]</scope>
    <source>
        <tissue evidence="1">Roots</tissue>
    </source>
</reference>
<dbReference type="AlphaFoldDB" id="A0AAN7GPF1"/>
<keyword evidence="2" id="KW-1185">Reference proteome</keyword>
<comment type="caution">
    <text evidence="1">The sequence shown here is derived from an EMBL/GenBank/DDBJ whole genome shotgun (WGS) entry which is preliminary data.</text>
</comment>
<evidence type="ECO:0000313" key="2">
    <source>
        <dbReference type="Proteomes" id="UP001345219"/>
    </source>
</evidence>
<sequence>MYLYLHISLLYFCGDFKDRKSLCTETVSSSGHESWYGPFMHNDFKNFVIIMSLRTFSHIYSSPILLTVEEKSKMVSSSSSHGRGTSKAEANLHGKSSIGCMSSTVQLVCKYLNHLKLLITIVREEHQCPPCQLL</sequence>
<proteinExistence type="predicted"/>
<evidence type="ECO:0000313" key="1">
    <source>
        <dbReference type="EMBL" id="KAK4743357.1"/>
    </source>
</evidence>
<name>A0AAN7GPF1_9MYRT</name>
<organism evidence="1 2">
    <name type="scientific">Trapa incisa</name>
    <dbReference type="NCBI Taxonomy" id="236973"/>
    <lineage>
        <taxon>Eukaryota</taxon>
        <taxon>Viridiplantae</taxon>
        <taxon>Streptophyta</taxon>
        <taxon>Embryophyta</taxon>
        <taxon>Tracheophyta</taxon>
        <taxon>Spermatophyta</taxon>
        <taxon>Magnoliopsida</taxon>
        <taxon>eudicotyledons</taxon>
        <taxon>Gunneridae</taxon>
        <taxon>Pentapetalae</taxon>
        <taxon>rosids</taxon>
        <taxon>malvids</taxon>
        <taxon>Myrtales</taxon>
        <taxon>Lythraceae</taxon>
        <taxon>Trapa</taxon>
    </lineage>
</organism>
<dbReference type="EMBL" id="JAXIOK010000023">
    <property type="protein sequence ID" value="KAK4743357.1"/>
    <property type="molecule type" value="Genomic_DNA"/>
</dbReference>
<gene>
    <name evidence="1" type="ORF">SAY87_001358</name>
</gene>
<accession>A0AAN7GPF1</accession>
<dbReference type="Proteomes" id="UP001345219">
    <property type="component" value="Chromosome 1"/>
</dbReference>
<protein>
    <submittedName>
        <fullName evidence="1">Uncharacterized protein</fullName>
    </submittedName>
</protein>